<keyword evidence="2" id="KW-0808">Transferase</keyword>
<dbReference type="HOGENOM" id="CLU_008831_10_2_1"/>
<evidence type="ECO:0000256" key="2">
    <source>
        <dbReference type="ARBA" id="ARBA00022679"/>
    </source>
</evidence>
<proteinExistence type="inferred from homology"/>
<dbReference type="GO" id="GO:0003951">
    <property type="term" value="F:NAD+ kinase activity"/>
    <property type="evidence" value="ECO:0007669"/>
    <property type="project" value="InterPro"/>
</dbReference>
<dbReference type="STRING" id="747676.F4S2S2"/>
<dbReference type="GO" id="GO:0005524">
    <property type="term" value="F:ATP binding"/>
    <property type="evidence" value="ECO:0007669"/>
    <property type="project" value="UniProtKB-KW"/>
</dbReference>
<name>F4S2S2_MELLP</name>
<dbReference type="VEuPathDB" id="FungiDB:MELLADRAFT_73081"/>
<evidence type="ECO:0000256" key="7">
    <source>
        <dbReference type="ARBA" id="ARBA00023027"/>
    </source>
</evidence>
<keyword evidence="4" id="KW-0418">Kinase</keyword>
<dbReference type="InParanoid" id="F4S2S2"/>
<dbReference type="PANTHER" id="PTHR20275">
    <property type="entry name" value="NAD KINASE"/>
    <property type="match status" value="1"/>
</dbReference>
<dbReference type="InterPro" id="IPR002504">
    <property type="entry name" value="NADK"/>
</dbReference>
<dbReference type="Pfam" id="PF20143">
    <property type="entry name" value="NAD_kinase_C"/>
    <property type="match status" value="1"/>
</dbReference>
<evidence type="ECO:0000256" key="6">
    <source>
        <dbReference type="ARBA" id="ARBA00022857"/>
    </source>
</evidence>
<accession>F4S2S2</accession>
<dbReference type="Pfam" id="PF01513">
    <property type="entry name" value="NAD_kinase"/>
    <property type="match status" value="1"/>
</dbReference>
<evidence type="ECO:0000256" key="4">
    <source>
        <dbReference type="ARBA" id="ARBA00022777"/>
    </source>
</evidence>
<dbReference type="EMBL" id="GL883141">
    <property type="protein sequence ID" value="EGG01077.1"/>
    <property type="molecule type" value="Genomic_DNA"/>
</dbReference>
<dbReference type="PANTHER" id="PTHR20275:SF26">
    <property type="entry name" value="NADH KINASE POS5, MITOCHONDRIAL"/>
    <property type="match status" value="1"/>
</dbReference>
<organism evidence="9">
    <name type="scientific">Melampsora larici-populina (strain 98AG31 / pathotype 3-4-7)</name>
    <name type="common">Poplar leaf rust fungus</name>
    <dbReference type="NCBI Taxonomy" id="747676"/>
    <lineage>
        <taxon>Eukaryota</taxon>
        <taxon>Fungi</taxon>
        <taxon>Dikarya</taxon>
        <taxon>Basidiomycota</taxon>
        <taxon>Pucciniomycotina</taxon>
        <taxon>Pucciniomycetes</taxon>
        <taxon>Pucciniales</taxon>
        <taxon>Melampsoraceae</taxon>
        <taxon>Melampsora</taxon>
    </lineage>
</organism>
<dbReference type="InterPro" id="IPR017437">
    <property type="entry name" value="ATP-NAD_kinase_PpnK-typ_C"/>
</dbReference>
<dbReference type="GeneID" id="18932275"/>
<dbReference type="Gene3D" id="3.40.50.10330">
    <property type="entry name" value="Probable inorganic polyphosphate/atp-NAD kinase, domain 1"/>
    <property type="match status" value="1"/>
</dbReference>
<dbReference type="FunCoup" id="F4S2S2">
    <property type="interactions" value="3"/>
</dbReference>
<dbReference type="RefSeq" id="XP_007415677.1">
    <property type="nucleotide sequence ID" value="XM_007415615.1"/>
</dbReference>
<keyword evidence="5" id="KW-0067">ATP-binding</keyword>
<dbReference type="eggNOG" id="KOG2178">
    <property type="taxonomic scope" value="Eukaryota"/>
</dbReference>
<sequence length="381" mass="42122">MKTIQRVLFNTFHHSFNHTTSPFCSFNTLKTNPISFHTLTSNQTHHHHHQLGPITPSSIKRFSTPPLHKKIQKVLIVKKQNDPRVTSVLETVYSFFQKHSPEIEVLIEENDQRFQRFNPSNHSNLIDLIIALGGDGTVLHVASLFKNFSCPDILGFNLGTIGFLLPFPVEGFEDVLRSVLDGKVKREERMRLSCLMKSDLNHQSESNAKPPNPNEETNQAVPLSAVNEISLHRSQHPHMTPIHITIDGQFLTTVVADGLVVATPTGSTAYSCSAGGPIVHPAVAALLITPICPRSLSFRPLVVPADVTVELTLDSEARASAELALDGISTQTLHPGQSIIVRKSLDPIRLLSPGDGWVDDLNLMLNFNRSFASKSKSQDRV</sequence>
<evidence type="ECO:0000256" key="5">
    <source>
        <dbReference type="ARBA" id="ARBA00022840"/>
    </source>
</evidence>
<keyword evidence="9" id="KW-1185">Reference proteome</keyword>
<dbReference type="GO" id="GO:0019674">
    <property type="term" value="P:NAD+ metabolic process"/>
    <property type="evidence" value="ECO:0007669"/>
    <property type="project" value="InterPro"/>
</dbReference>
<dbReference type="GO" id="GO:0005759">
    <property type="term" value="C:mitochondrial matrix"/>
    <property type="evidence" value="ECO:0007669"/>
    <property type="project" value="EnsemblFungi"/>
</dbReference>
<keyword evidence="6" id="KW-0521">NADP</keyword>
<dbReference type="Proteomes" id="UP000001072">
    <property type="component" value="Unassembled WGS sequence"/>
</dbReference>
<keyword evidence="7" id="KW-0520">NAD</keyword>
<dbReference type="KEGG" id="mlr:MELLADRAFT_73081"/>
<dbReference type="OrthoDB" id="24581at2759"/>
<dbReference type="GO" id="GO:0034599">
    <property type="term" value="P:cellular response to oxidative stress"/>
    <property type="evidence" value="ECO:0007669"/>
    <property type="project" value="EnsemblFungi"/>
</dbReference>
<evidence type="ECO:0000313" key="8">
    <source>
        <dbReference type="EMBL" id="EGG01077.1"/>
    </source>
</evidence>
<keyword evidence="3" id="KW-0547">Nucleotide-binding</keyword>
<gene>
    <name evidence="8" type="ORF">MELLADRAFT_73081</name>
</gene>
<protein>
    <submittedName>
        <fullName evidence="8">Uncharacterized protein</fullName>
    </submittedName>
</protein>
<evidence type="ECO:0000256" key="3">
    <source>
        <dbReference type="ARBA" id="ARBA00022741"/>
    </source>
</evidence>
<dbReference type="SUPFAM" id="SSF111331">
    <property type="entry name" value="NAD kinase/diacylglycerol kinase-like"/>
    <property type="match status" value="1"/>
</dbReference>
<dbReference type="Gene3D" id="2.60.200.30">
    <property type="entry name" value="Probable inorganic polyphosphate/atp-NAD kinase, domain 2"/>
    <property type="match status" value="1"/>
</dbReference>
<dbReference type="InterPro" id="IPR017438">
    <property type="entry name" value="ATP-NAD_kinase_N"/>
</dbReference>
<dbReference type="GO" id="GO:0006741">
    <property type="term" value="P:NADP+ biosynthetic process"/>
    <property type="evidence" value="ECO:0007669"/>
    <property type="project" value="EnsemblFungi"/>
</dbReference>
<dbReference type="InterPro" id="IPR016064">
    <property type="entry name" value="NAD/diacylglycerol_kinase_sf"/>
</dbReference>
<reference evidence="9" key="1">
    <citation type="journal article" date="2011" name="Proc. Natl. Acad. Sci. U.S.A.">
        <title>Obligate biotrophy features unraveled by the genomic analysis of rust fungi.</title>
        <authorList>
            <person name="Duplessis S."/>
            <person name="Cuomo C.A."/>
            <person name="Lin Y.-C."/>
            <person name="Aerts A."/>
            <person name="Tisserant E."/>
            <person name="Veneault-Fourrey C."/>
            <person name="Joly D.L."/>
            <person name="Hacquard S."/>
            <person name="Amselem J."/>
            <person name="Cantarel B.L."/>
            <person name="Chiu R."/>
            <person name="Coutinho P.M."/>
            <person name="Feau N."/>
            <person name="Field M."/>
            <person name="Frey P."/>
            <person name="Gelhaye E."/>
            <person name="Goldberg J."/>
            <person name="Grabherr M.G."/>
            <person name="Kodira C.D."/>
            <person name="Kohler A."/>
            <person name="Kuees U."/>
            <person name="Lindquist E.A."/>
            <person name="Lucas S.M."/>
            <person name="Mago R."/>
            <person name="Mauceli E."/>
            <person name="Morin E."/>
            <person name="Murat C."/>
            <person name="Pangilinan J.L."/>
            <person name="Park R."/>
            <person name="Pearson M."/>
            <person name="Quesneville H."/>
            <person name="Rouhier N."/>
            <person name="Sakthikumar S."/>
            <person name="Salamov A.A."/>
            <person name="Schmutz J."/>
            <person name="Selles B."/>
            <person name="Shapiro H."/>
            <person name="Tanguay P."/>
            <person name="Tuskan G.A."/>
            <person name="Henrissat B."/>
            <person name="Van de Peer Y."/>
            <person name="Rouze P."/>
            <person name="Ellis J.G."/>
            <person name="Dodds P.N."/>
            <person name="Schein J.E."/>
            <person name="Zhong S."/>
            <person name="Hamelin R.C."/>
            <person name="Grigoriev I.V."/>
            <person name="Szabo L.J."/>
            <person name="Martin F."/>
        </authorList>
    </citation>
    <scope>NUCLEOTIDE SEQUENCE [LARGE SCALE GENOMIC DNA]</scope>
    <source>
        <strain evidence="9">98AG31 / pathotype 3-4-7</strain>
    </source>
</reference>
<dbReference type="GO" id="GO:0042736">
    <property type="term" value="F:NADH kinase activity"/>
    <property type="evidence" value="ECO:0007669"/>
    <property type="project" value="EnsemblFungi"/>
</dbReference>
<dbReference type="HAMAP" id="MF_00361">
    <property type="entry name" value="NAD_kinase"/>
    <property type="match status" value="1"/>
</dbReference>
<dbReference type="FunFam" id="2.60.200.30:FF:000009">
    <property type="entry name" value="Poly(P)/ATP NAD kinase"/>
    <property type="match status" value="1"/>
</dbReference>
<comment type="similarity">
    <text evidence="1">Belongs to the NAD kinase family.</text>
</comment>
<evidence type="ECO:0000256" key="1">
    <source>
        <dbReference type="ARBA" id="ARBA00010995"/>
    </source>
</evidence>
<dbReference type="AlphaFoldDB" id="F4S2S2"/>
<evidence type="ECO:0000313" key="9">
    <source>
        <dbReference type="Proteomes" id="UP000001072"/>
    </source>
</evidence>
<dbReference type="GO" id="GO:0016226">
    <property type="term" value="P:iron-sulfur cluster assembly"/>
    <property type="evidence" value="ECO:0007669"/>
    <property type="project" value="EnsemblFungi"/>
</dbReference>